<comment type="similarity">
    <text evidence="10">Belongs to the ELO family.</text>
</comment>
<keyword evidence="5 10" id="KW-0276">Fatty acid metabolism</keyword>
<dbReference type="PROSITE" id="PS01188">
    <property type="entry name" value="ELO"/>
    <property type="match status" value="1"/>
</dbReference>
<keyword evidence="7 10" id="KW-0443">Lipid metabolism</keyword>
<organism evidence="11 12">
    <name type="scientific">Stichopus japonicus</name>
    <name type="common">Sea cucumber</name>
    <dbReference type="NCBI Taxonomy" id="307972"/>
    <lineage>
        <taxon>Eukaryota</taxon>
        <taxon>Metazoa</taxon>
        <taxon>Echinodermata</taxon>
        <taxon>Eleutherozoa</taxon>
        <taxon>Echinozoa</taxon>
        <taxon>Holothuroidea</taxon>
        <taxon>Aspidochirotacea</taxon>
        <taxon>Aspidochirotida</taxon>
        <taxon>Stichopodidae</taxon>
        <taxon>Apostichopus</taxon>
    </lineage>
</organism>
<dbReference type="OrthoDB" id="10259681at2759"/>
<keyword evidence="2 10" id="KW-0444">Lipid biosynthesis</keyword>
<evidence type="ECO:0000256" key="4">
    <source>
        <dbReference type="ARBA" id="ARBA00022692"/>
    </source>
</evidence>
<proteinExistence type="inferred from homology"/>
<comment type="catalytic activity">
    <reaction evidence="10">
        <text>a very-long-chain acyl-CoA + malonyl-CoA + H(+) = a very-long-chain 3-oxoacyl-CoA + CO2 + CoA</text>
        <dbReference type="Rhea" id="RHEA:32727"/>
        <dbReference type="ChEBI" id="CHEBI:15378"/>
        <dbReference type="ChEBI" id="CHEBI:16526"/>
        <dbReference type="ChEBI" id="CHEBI:57287"/>
        <dbReference type="ChEBI" id="CHEBI:57384"/>
        <dbReference type="ChEBI" id="CHEBI:90725"/>
        <dbReference type="ChEBI" id="CHEBI:90736"/>
        <dbReference type="EC" id="2.3.1.199"/>
    </reaction>
</comment>
<feature type="transmembrane region" description="Helical" evidence="10">
    <location>
        <begin position="60"/>
        <end position="83"/>
    </location>
</feature>
<feature type="transmembrane region" description="Helical" evidence="10">
    <location>
        <begin position="233"/>
        <end position="253"/>
    </location>
</feature>
<dbReference type="InterPro" id="IPR030457">
    <property type="entry name" value="ELO_CS"/>
</dbReference>
<dbReference type="GO" id="GO:0034626">
    <property type="term" value="P:fatty acid elongation, polyunsaturated fatty acid"/>
    <property type="evidence" value="ECO:0007669"/>
    <property type="project" value="TreeGrafter"/>
</dbReference>
<feature type="transmembrane region" description="Helical" evidence="10">
    <location>
        <begin position="112"/>
        <end position="132"/>
    </location>
</feature>
<evidence type="ECO:0000256" key="7">
    <source>
        <dbReference type="ARBA" id="ARBA00023098"/>
    </source>
</evidence>
<dbReference type="STRING" id="307972.A0A2G8LBG9"/>
<dbReference type="PANTHER" id="PTHR11157">
    <property type="entry name" value="FATTY ACID ACYL TRANSFERASE-RELATED"/>
    <property type="match status" value="1"/>
</dbReference>
<dbReference type="GO" id="GO:0030148">
    <property type="term" value="P:sphingolipid biosynthetic process"/>
    <property type="evidence" value="ECO:0007669"/>
    <property type="project" value="TreeGrafter"/>
</dbReference>
<accession>A0A2G8LBG9</accession>
<comment type="caution">
    <text evidence="11">The sequence shown here is derived from an EMBL/GenBank/DDBJ whole genome shotgun (WGS) entry which is preliminary data.</text>
</comment>
<protein>
    <recommendedName>
        <fullName evidence="10">Elongation of very long chain fatty acids protein</fullName>
        <ecNumber evidence="10">2.3.1.199</ecNumber>
    </recommendedName>
    <alternativeName>
        <fullName evidence="10">Very-long-chain 3-oxoacyl-CoA synthase</fullName>
    </alternativeName>
</protein>
<sequence length="280" mass="33260">RFKMASFISAIEKFASSYDERVTREWIHRHWPKTLAISVLYIILVFSGRRWMEKREKYNLRWALTLWSASLALFSIIGTWFMLGRAIHDLRMYGFRHTICDNTFYYTGHGIWLYWFCLSKVVELGDTFFIVVRKQKLMFLHWYHHVATLIFTWYGYGNEIALGMYFAGINFAIHSFMYSYYAIRASGLVRMPRQVNVTITSLQLLQMVFGVYVNIYAYSELLNSRPCNNNLSSIYFSFVMYFSYVVLFANFFYQNYMTKQKHSGKAYTNGINLTGTKKET</sequence>
<dbReference type="EMBL" id="MRZV01000138">
    <property type="protein sequence ID" value="PIK57592.1"/>
    <property type="molecule type" value="Genomic_DNA"/>
</dbReference>
<evidence type="ECO:0000256" key="10">
    <source>
        <dbReference type="RuleBase" id="RU361115"/>
    </source>
</evidence>
<feature type="non-terminal residue" evidence="11">
    <location>
        <position position="1"/>
    </location>
</feature>
<name>A0A2G8LBG9_STIJA</name>
<reference evidence="11 12" key="1">
    <citation type="journal article" date="2017" name="PLoS Biol.">
        <title>The sea cucumber genome provides insights into morphological evolution and visceral regeneration.</title>
        <authorList>
            <person name="Zhang X."/>
            <person name="Sun L."/>
            <person name="Yuan J."/>
            <person name="Sun Y."/>
            <person name="Gao Y."/>
            <person name="Zhang L."/>
            <person name="Li S."/>
            <person name="Dai H."/>
            <person name="Hamel J.F."/>
            <person name="Liu C."/>
            <person name="Yu Y."/>
            <person name="Liu S."/>
            <person name="Lin W."/>
            <person name="Guo K."/>
            <person name="Jin S."/>
            <person name="Xu P."/>
            <person name="Storey K.B."/>
            <person name="Huan P."/>
            <person name="Zhang T."/>
            <person name="Zhou Y."/>
            <person name="Zhang J."/>
            <person name="Lin C."/>
            <person name="Li X."/>
            <person name="Xing L."/>
            <person name="Huo D."/>
            <person name="Sun M."/>
            <person name="Wang L."/>
            <person name="Mercier A."/>
            <person name="Li F."/>
            <person name="Yang H."/>
            <person name="Xiang J."/>
        </authorList>
    </citation>
    <scope>NUCLEOTIDE SEQUENCE [LARGE SCALE GENOMIC DNA]</scope>
    <source>
        <strain evidence="11">Shaxun</strain>
        <tissue evidence="11">Muscle</tissue>
    </source>
</reference>
<keyword evidence="6 10" id="KW-1133">Transmembrane helix</keyword>
<evidence type="ECO:0000256" key="8">
    <source>
        <dbReference type="ARBA" id="ARBA00023136"/>
    </source>
</evidence>
<evidence type="ECO:0000256" key="3">
    <source>
        <dbReference type="ARBA" id="ARBA00022679"/>
    </source>
</evidence>
<evidence type="ECO:0000256" key="6">
    <source>
        <dbReference type="ARBA" id="ARBA00022989"/>
    </source>
</evidence>
<feature type="transmembrane region" description="Helical" evidence="10">
    <location>
        <begin position="195"/>
        <end position="213"/>
    </location>
</feature>
<dbReference type="Proteomes" id="UP000230750">
    <property type="component" value="Unassembled WGS sequence"/>
</dbReference>
<feature type="transmembrane region" description="Helical" evidence="10">
    <location>
        <begin position="162"/>
        <end position="183"/>
    </location>
</feature>
<keyword evidence="3 10" id="KW-0808">Transferase</keyword>
<evidence type="ECO:0000256" key="2">
    <source>
        <dbReference type="ARBA" id="ARBA00022516"/>
    </source>
</evidence>
<dbReference type="PANTHER" id="PTHR11157:SF17">
    <property type="entry name" value="ELONGATION OF VERY LONG CHAIN FATTY ACIDS PROTEIN 6"/>
    <property type="match status" value="1"/>
</dbReference>
<dbReference type="EC" id="2.3.1.199" evidence="10"/>
<dbReference type="GO" id="GO:0005789">
    <property type="term" value="C:endoplasmic reticulum membrane"/>
    <property type="evidence" value="ECO:0007669"/>
    <property type="project" value="TreeGrafter"/>
</dbReference>
<feature type="transmembrane region" description="Helical" evidence="10">
    <location>
        <begin position="139"/>
        <end position="156"/>
    </location>
</feature>
<dbReference type="GO" id="GO:0034625">
    <property type="term" value="P:fatty acid elongation, monounsaturated fatty acid"/>
    <property type="evidence" value="ECO:0007669"/>
    <property type="project" value="TreeGrafter"/>
</dbReference>
<evidence type="ECO:0000256" key="1">
    <source>
        <dbReference type="ARBA" id="ARBA00004141"/>
    </source>
</evidence>
<dbReference type="GO" id="GO:0009922">
    <property type="term" value="F:fatty acid elongase activity"/>
    <property type="evidence" value="ECO:0007669"/>
    <property type="project" value="UniProtKB-EC"/>
</dbReference>
<evidence type="ECO:0000256" key="5">
    <source>
        <dbReference type="ARBA" id="ARBA00022832"/>
    </source>
</evidence>
<keyword evidence="9 10" id="KW-0275">Fatty acid biosynthesis</keyword>
<dbReference type="Pfam" id="PF01151">
    <property type="entry name" value="ELO"/>
    <property type="match status" value="1"/>
</dbReference>
<gene>
    <name evidence="11" type="ORF">BSL78_05500</name>
</gene>
<dbReference type="GO" id="GO:0042761">
    <property type="term" value="P:very long-chain fatty acid biosynthetic process"/>
    <property type="evidence" value="ECO:0007669"/>
    <property type="project" value="TreeGrafter"/>
</dbReference>
<keyword evidence="8 10" id="KW-0472">Membrane</keyword>
<evidence type="ECO:0000256" key="9">
    <source>
        <dbReference type="ARBA" id="ARBA00023160"/>
    </source>
</evidence>
<comment type="subcellular location">
    <subcellularLocation>
        <location evidence="1">Membrane</location>
        <topology evidence="1">Multi-pass membrane protein</topology>
    </subcellularLocation>
</comment>
<dbReference type="AlphaFoldDB" id="A0A2G8LBG9"/>
<keyword evidence="4 10" id="KW-0812">Transmembrane</keyword>
<evidence type="ECO:0000313" key="11">
    <source>
        <dbReference type="EMBL" id="PIK57592.1"/>
    </source>
</evidence>
<evidence type="ECO:0000313" key="12">
    <source>
        <dbReference type="Proteomes" id="UP000230750"/>
    </source>
</evidence>
<dbReference type="InterPro" id="IPR002076">
    <property type="entry name" value="ELO_fam"/>
</dbReference>
<keyword evidence="12" id="KW-1185">Reference proteome</keyword>
<dbReference type="GO" id="GO:0019367">
    <property type="term" value="P:fatty acid elongation, saturated fatty acid"/>
    <property type="evidence" value="ECO:0007669"/>
    <property type="project" value="TreeGrafter"/>
</dbReference>